<dbReference type="Gene3D" id="3.40.630.40">
    <property type="entry name" value="Zn-dependent exopeptidases"/>
    <property type="match status" value="1"/>
</dbReference>
<dbReference type="Proteomes" id="UP001556196">
    <property type="component" value="Unassembled WGS sequence"/>
</dbReference>
<dbReference type="Gene3D" id="2.60.40.3500">
    <property type="match status" value="1"/>
</dbReference>
<evidence type="ECO:0000313" key="6">
    <source>
        <dbReference type="Proteomes" id="UP001556196"/>
    </source>
</evidence>
<feature type="domain" description="MurNAc-LAA" evidence="4">
    <location>
        <begin position="243"/>
        <end position="397"/>
    </location>
</feature>
<evidence type="ECO:0000259" key="4">
    <source>
        <dbReference type="SMART" id="SM00646"/>
    </source>
</evidence>
<comment type="caution">
    <text evidence="5">The sequence shown here is derived from an EMBL/GenBank/DDBJ whole genome shotgun (WGS) entry which is preliminary data.</text>
</comment>
<dbReference type="EC" id="3.5.1.28" evidence="2"/>
<evidence type="ECO:0000256" key="1">
    <source>
        <dbReference type="ARBA" id="ARBA00001561"/>
    </source>
</evidence>
<dbReference type="SUPFAM" id="SSF53187">
    <property type="entry name" value="Zn-dependent exopeptidases"/>
    <property type="match status" value="1"/>
</dbReference>
<dbReference type="InterPro" id="IPR021731">
    <property type="entry name" value="AMIN_dom"/>
</dbReference>
<dbReference type="CDD" id="cd02696">
    <property type="entry name" value="MurNAc-LAA"/>
    <property type="match status" value="1"/>
</dbReference>
<keyword evidence="3" id="KW-0378">Hydrolase</keyword>
<gene>
    <name evidence="5" type="ORF">ABUE31_18830</name>
</gene>
<comment type="catalytic activity">
    <reaction evidence="1">
        <text>Hydrolyzes the link between N-acetylmuramoyl residues and L-amino acid residues in certain cell-wall glycopeptides.</text>
        <dbReference type="EC" id="3.5.1.28"/>
    </reaction>
</comment>
<dbReference type="PANTHER" id="PTHR30404:SF0">
    <property type="entry name" value="N-ACETYLMURAMOYL-L-ALANINE AMIDASE AMIC"/>
    <property type="match status" value="1"/>
</dbReference>
<reference evidence="5 6" key="1">
    <citation type="submission" date="2024-06" db="EMBL/GenBank/DDBJ databases">
        <authorList>
            <person name="Tuo L."/>
        </authorList>
    </citation>
    <scope>NUCLEOTIDE SEQUENCE [LARGE SCALE GENOMIC DNA]</scope>
    <source>
        <strain evidence="5 6">ZMM04-5</strain>
    </source>
</reference>
<dbReference type="InterPro" id="IPR050695">
    <property type="entry name" value="N-acetylmuramoyl_amidase_3"/>
</dbReference>
<dbReference type="Pfam" id="PF11741">
    <property type="entry name" value="AMIN"/>
    <property type="match status" value="1"/>
</dbReference>
<dbReference type="PANTHER" id="PTHR30404">
    <property type="entry name" value="N-ACETYLMURAMOYL-L-ALANINE AMIDASE"/>
    <property type="match status" value="1"/>
</dbReference>
<organism evidence="5 6">
    <name type="scientific">Mesorhizobium marinum</name>
    <dbReference type="NCBI Taxonomy" id="3228790"/>
    <lineage>
        <taxon>Bacteria</taxon>
        <taxon>Pseudomonadati</taxon>
        <taxon>Pseudomonadota</taxon>
        <taxon>Alphaproteobacteria</taxon>
        <taxon>Hyphomicrobiales</taxon>
        <taxon>Phyllobacteriaceae</taxon>
        <taxon>Mesorhizobium</taxon>
    </lineage>
</organism>
<sequence>MSSADEHRSMWRALAAAAFLALVLLLTARAPSFALEAHDFKMAGDEARMRVVVNFDSEPEPRWFLLRAPHRLVIDVPGARLAINPGDLKARGLVGNVRYGQVDAKTSRLIIEAKGPFVVDRLDILPNESSRGFRLVADLVAASQRAFDDALSVQAQTTASTQVTPKSERLGLRTGRDGQRFTIVIDPGHGGIDGGAAGPSGTVEKDITLTFATELRDRLRADGRYNVFMTREKDEFLRLDDRVRIAREHEADLFISIHADTIRLKKIRGATVYTVSEKASDAEAQALADRENLSDQLAGIVVEEENHEVADILVDLIKRETHSFSMRFARSLVGELSSTVGLINNPHRFAGFKVLKAPDVPSVLLELGYLSNAKDEEQLKSAEWRGKAAGSISKAIEMFATSTGGDG</sequence>
<evidence type="ECO:0000256" key="3">
    <source>
        <dbReference type="ARBA" id="ARBA00022801"/>
    </source>
</evidence>
<evidence type="ECO:0000313" key="5">
    <source>
        <dbReference type="EMBL" id="MEW9808047.1"/>
    </source>
</evidence>
<dbReference type="InterPro" id="IPR002508">
    <property type="entry name" value="MurNAc-LAA_cat"/>
</dbReference>
<accession>A0ABV3R511</accession>
<keyword evidence="6" id="KW-1185">Reference proteome</keyword>
<dbReference type="EMBL" id="JBFOCI010000006">
    <property type="protein sequence ID" value="MEW9808047.1"/>
    <property type="molecule type" value="Genomic_DNA"/>
</dbReference>
<dbReference type="RefSeq" id="WP_367725263.1">
    <property type="nucleotide sequence ID" value="NZ_JBFOCI010000006.1"/>
</dbReference>
<name>A0ABV3R511_9HYPH</name>
<proteinExistence type="predicted"/>
<dbReference type="Pfam" id="PF01520">
    <property type="entry name" value="Amidase_3"/>
    <property type="match status" value="1"/>
</dbReference>
<protein>
    <recommendedName>
        <fullName evidence="2">N-acetylmuramoyl-L-alanine amidase</fullName>
        <ecNumber evidence="2">3.5.1.28</ecNumber>
    </recommendedName>
</protein>
<evidence type="ECO:0000256" key="2">
    <source>
        <dbReference type="ARBA" id="ARBA00011901"/>
    </source>
</evidence>
<dbReference type="SMART" id="SM00646">
    <property type="entry name" value="Ami_3"/>
    <property type="match status" value="1"/>
</dbReference>